<dbReference type="Gene3D" id="1.10.1200.10">
    <property type="entry name" value="ACP-like"/>
    <property type="match status" value="1"/>
</dbReference>
<dbReference type="EMBL" id="CAXLJM020000111">
    <property type="protein sequence ID" value="CAL8136440.1"/>
    <property type="molecule type" value="Genomic_DNA"/>
</dbReference>
<evidence type="ECO:0000313" key="7">
    <source>
        <dbReference type="Proteomes" id="UP001642540"/>
    </source>
</evidence>
<dbReference type="InterPro" id="IPR014043">
    <property type="entry name" value="Acyl_transferase_dom"/>
</dbReference>
<feature type="region of interest" description="N-terminal hotdog fold" evidence="3">
    <location>
        <begin position="549"/>
        <end position="685"/>
    </location>
</feature>
<dbReference type="Gene3D" id="3.40.47.10">
    <property type="match status" value="1"/>
</dbReference>
<dbReference type="Pfam" id="PF14765">
    <property type="entry name" value="PS-DH"/>
    <property type="match status" value="1"/>
</dbReference>
<dbReference type="InterPro" id="IPR049551">
    <property type="entry name" value="PKS_DH_C"/>
</dbReference>
<dbReference type="SUPFAM" id="SSF47336">
    <property type="entry name" value="ACP-like"/>
    <property type="match status" value="1"/>
</dbReference>
<dbReference type="SMART" id="SM00826">
    <property type="entry name" value="PKS_DH"/>
    <property type="match status" value="1"/>
</dbReference>
<dbReference type="InterPro" id="IPR036291">
    <property type="entry name" value="NAD(P)-bd_dom_sf"/>
</dbReference>
<evidence type="ECO:0000256" key="3">
    <source>
        <dbReference type="PROSITE-ProRule" id="PRU01363"/>
    </source>
</evidence>
<feature type="region of interest" description="C-terminal hotdog fold" evidence="3">
    <location>
        <begin position="700"/>
        <end position="847"/>
    </location>
</feature>
<protein>
    <submittedName>
        <fullName evidence="6">Uncharacterized protein</fullName>
    </submittedName>
</protein>
<dbReference type="InterPro" id="IPR050091">
    <property type="entry name" value="PKS_NRPS_Biosynth_Enz"/>
</dbReference>
<feature type="domain" description="PKS/mFAS DH" evidence="5">
    <location>
        <begin position="549"/>
        <end position="847"/>
    </location>
</feature>
<gene>
    <name evidence="6" type="ORF">ODALV1_LOCUS26443</name>
</gene>
<dbReference type="InterPro" id="IPR016039">
    <property type="entry name" value="Thiolase-like"/>
</dbReference>
<dbReference type="InterPro" id="IPR001227">
    <property type="entry name" value="Ac_transferase_dom_sf"/>
</dbReference>
<dbReference type="Gene3D" id="3.40.50.720">
    <property type="entry name" value="NAD(P)-binding Rossmann-like Domain"/>
    <property type="match status" value="1"/>
</dbReference>
<dbReference type="PROSITE" id="PS52019">
    <property type="entry name" value="PKS_MFAS_DH"/>
    <property type="match status" value="1"/>
</dbReference>
<dbReference type="Gene3D" id="3.10.129.110">
    <property type="entry name" value="Polyketide synthase dehydratase"/>
    <property type="match status" value="1"/>
</dbReference>
<evidence type="ECO:0000259" key="4">
    <source>
        <dbReference type="PROSITE" id="PS50075"/>
    </source>
</evidence>
<dbReference type="InterPro" id="IPR042104">
    <property type="entry name" value="PKS_dehydratase_sf"/>
</dbReference>
<dbReference type="SUPFAM" id="SSF53901">
    <property type="entry name" value="Thiolase-like"/>
    <property type="match status" value="1"/>
</dbReference>
<feature type="domain" description="Carrier" evidence="4">
    <location>
        <begin position="1208"/>
        <end position="1285"/>
    </location>
</feature>
<proteinExistence type="predicted"/>
<accession>A0ABP1RV86</accession>
<dbReference type="InterPro" id="IPR020807">
    <property type="entry name" value="PKS_DH"/>
</dbReference>
<evidence type="ECO:0000256" key="2">
    <source>
        <dbReference type="ARBA" id="ARBA00022553"/>
    </source>
</evidence>
<feature type="active site" description="Proton donor; for dehydratase activity" evidence="3">
    <location>
        <position position="762"/>
    </location>
</feature>
<evidence type="ECO:0000256" key="1">
    <source>
        <dbReference type="ARBA" id="ARBA00022450"/>
    </source>
</evidence>
<dbReference type="Gene3D" id="3.40.366.10">
    <property type="entry name" value="Malonyl-Coenzyme A Acyl Carrier Protein, domain 2"/>
    <property type="match status" value="1"/>
</dbReference>
<evidence type="ECO:0000313" key="6">
    <source>
        <dbReference type="EMBL" id="CAL8136440.1"/>
    </source>
</evidence>
<dbReference type="Proteomes" id="UP001642540">
    <property type="component" value="Unassembled WGS sequence"/>
</dbReference>
<dbReference type="PANTHER" id="PTHR43775">
    <property type="entry name" value="FATTY ACID SYNTHASE"/>
    <property type="match status" value="1"/>
</dbReference>
<name>A0ABP1RV86_9HEXA</name>
<dbReference type="InterPro" id="IPR049552">
    <property type="entry name" value="PKS_DH_N"/>
</dbReference>
<organism evidence="6 7">
    <name type="scientific">Orchesella dallaii</name>
    <dbReference type="NCBI Taxonomy" id="48710"/>
    <lineage>
        <taxon>Eukaryota</taxon>
        <taxon>Metazoa</taxon>
        <taxon>Ecdysozoa</taxon>
        <taxon>Arthropoda</taxon>
        <taxon>Hexapoda</taxon>
        <taxon>Collembola</taxon>
        <taxon>Entomobryomorpha</taxon>
        <taxon>Entomobryoidea</taxon>
        <taxon>Orchesellidae</taxon>
        <taxon>Orchesellinae</taxon>
        <taxon>Orchesella</taxon>
    </lineage>
</organism>
<keyword evidence="7" id="KW-1185">Reference proteome</keyword>
<dbReference type="Pfam" id="PF00698">
    <property type="entry name" value="Acyl_transf_1"/>
    <property type="match status" value="1"/>
</dbReference>
<dbReference type="InterPro" id="IPR009081">
    <property type="entry name" value="PP-bd_ACP"/>
</dbReference>
<sequence length="1290" mass="146551">MENHSGKEGFAVIGMACRFPQANSVEEYWNILENGLNTSSSLPPDRLQLTPINPQAKGNFLKCSVDQFDASFFEPPIADTELDIQQFKNEFISNIITISGKNSKALNQATVLLENFLKESKENLGDIAYSANACRTHHQFRRILIGIEKLEILTKIHNENWKTGSVRKEKPKICFTFSGLVGDINFEPAKILYDTCPTFRMQMDHCNTISCEVVIVSIMEIMAGKLNRPATAKEFYFFSLSVQLSLSKLWENWGIKPNAVMGHSVGEISAAVVSGVIDFGAALKMLNKMIIPPEGANPSTFMMAINASPDLTTELLNEFKEKECNQRNWVEISARNSKFQTVVTGKIGGFQGFKKFCEEKGVKCKNLNYGAFGFPLHSTAMKEYLPTGWNIGDQHQPPNITYISSVTGTQLEKLPINYWQELFISPVNYISACKASKDGGSNVYLEIGLGRPLTKLTEENIIQDSNTMFLSSLTGKGEKIWEGLLNTLGSLHVEGIQINWDNFYEHASKRKVSLPHYPFQRQSYWFKKNPNSQNSQGIHSKNNSNPKDHPLLGCYLPLAGGFSSEVTIFQNEMSSIDPYFLKDHCIGNSVIFPAAAFLEMILSAGKLTKTNEKQNISNDNHISVEDFIVHSPLHLKQEGNLIFQTIVEKASSQISVYSSYPSKSNLKSSWTLQASATIKIEKNERPIPADPPKKLELDVDFDAEEVVKFYDRHSKLGLNFGTEFRSLKKVLFGNDDELIALVNLPEQEEKKKEYLIHPILLDSMIQSFLFHSNPNFGKLRVPVRIKNICVFTRIESKTQNDIPLFLHCKADELTSQTTQVSLIDGNGNLLCIMRNPEFVATSVNAILRAAGVEERDQNEKGMPNLYKILWKKSNYLSNKSLKMDSFGPQTKNLWLVLQNGENNLIENLFSKIETVVENIKVISQVVDDNQKIEPILEQNKRNLEHIFYVVTSKQMENQDQRSFLEPLLNILQFLLKSKLPTLPKLYVVTSNAWNIGDERKFLEITPSSASLWGFVRSARLEIPGLQTKLIDLENFNELSEYAANQLLQEVLVNDKESEVAYRNENRFVRRMEELSHKNKNSLVSFPLSERFIVEVPKRKSINWGQWDAGMGEGLQLQFARAFPIHQGISTLQKLFEENQTSMVAGNVNFSWLTRTFPNYETTLLENISWREEKEEGNEGGEITKIPVQQKKFFIETYNALQNESDKMEAIEKFVARIVKDTLGLRDCETIERNRLFSEMGMDSIMSIEFLNRLKADVYHEFLLGFVHMEESGTVDQISQLLNNRLSSQRI</sequence>
<dbReference type="Gene3D" id="3.30.70.3290">
    <property type="match status" value="1"/>
</dbReference>
<evidence type="ECO:0000259" key="5">
    <source>
        <dbReference type="PROSITE" id="PS52019"/>
    </source>
</evidence>
<dbReference type="Pfam" id="PF00109">
    <property type="entry name" value="ketoacyl-synt"/>
    <property type="match status" value="1"/>
</dbReference>
<reference evidence="6 7" key="1">
    <citation type="submission" date="2024-08" db="EMBL/GenBank/DDBJ databases">
        <authorList>
            <person name="Cucini C."/>
            <person name="Frati F."/>
        </authorList>
    </citation>
    <scope>NUCLEOTIDE SEQUENCE [LARGE SCALE GENOMIC DNA]</scope>
</reference>
<comment type="caution">
    <text evidence="6">The sequence shown here is derived from an EMBL/GenBank/DDBJ whole genome shotgun (WGS) entry which is preliminary data.</text>
</comment>
<dbReference type="InterPro" id="IPR036736">
    <property type="entry name" value="ACP-like_sf"/>
</dbReference>
<keyword evidence="1" id="KW-0596">Phosphopantetheine</keyword>
<dbReference type="Pfam" id="PF22621">
    <property type="entry name" value="CurL-like_PKS_C"/>
    <property type="match status" value="1"/>
</dbReference>
<feature type="active site" description="Proton acceptor; for dehydratase activity" evidence="3">
    <location>
        <position position="584"/>
    </location>
</feature>
<dbReference type="Pfam" id="PF00550">
    <property type="entry name" value="PP-binding"/>
    <property type="match status" value="1"/>
</dbReference>
<keyword evidence="2" id="KW-0597">Phosphoprotein</keyword>
<dbReference type="InterPro" id="IPR014030">
    <property type="entry name" value="Ketoacyl_synth_N"/>
</dbReference>
<dbReference type="PANTHER" id="PTHR43775:SF37">
    <property type="entry name" value="SI:DKEY-61P9.11"/>
    <property type="match status" value="1"/>
</dbReference>
<dbReference type="PROSITE" id="PS50075">
    <property type="entry name" value="CARRIER"/>
    <property type="match status" value="1"/>
</dbReference>
<dbReference type="SUPFAM" id="SSF52151">
    <property type="entry name" value="FabD/lysophospholipase-like"/>
    <property type="match status" value="1"/>
</dbReference>
<dbReference type="SMART" id="SM00827">
    <property type="entry name" value="PKS_AT"/>
    <property type="match status" value="1"/>
</dbReference>
<dbReference type="Pfam" id="PF21089">
    <property type="entry name" value="PKS_DH_N"/>
    <property type="match status" value="1"/>
</dbReference>
<dbReference type="InterPro" id="IPR016035">
    <property type="entry name" value="Acyl_Trfase/lysoPLipase"/>
</dbReference>
<dbReference type="InterPro" id="IPR049900">
    <property type="entry name" value="PKS_mFAS_DH"/>
</dbReference>
<dbReference type="SUPFAM" id="SSF51735">
    <property type="entry name" value="NAD(P)-binding Rossmann-fold domains"/>
    <property type="match status" value="1"/>
</dbReference>